<evidence type="ECO:0000313" key="2">
    <source>
        <dbReference type="EMBL" id="MBW77098.1"/>
    </source>
</evidence>
<protein>
    <submittedName>
        <fullName evidence="2">Putative secreted protein</fullName>
    </submittedName>
</protein>
<evidence type="ECO:0000256" key="1">
    <source>
        <dbReference type="SAM" id="MobiDB-lite"/>
    </source>
</evidence>
<feature type="region of interest" description="Disordered" evidence="1">
    <location>
        <begin position="1"/>
        <end position="52"/>
    </location>
</feature>
<reference evidence="2" key="1">
    <citation type="submission" date="2018-01" db="EMBL/GenBank/DDBJ databases">
        <title>An insight into the sialome of Amazonian anophelines.</title>
        <authorList>
            <person name="Ribeiro J.M."/>
            <person name="Scarpassa V."/>
            <person name="Calvo E."/>
        </authorList>
    </citation>
    <scope>NUCLEOTIDE SEQUENCE</scope>
</reference>
<sequence>MHMVPATATAATAAAQAAIGGDGVAGEVSETTADAAAVGRPNPADGEQAAPVAGRGCCGCIVTAANEATPPPPPSLLAE</sequence>
<accession>A0A2M4DIW6</accession>
<dbReference type="EMBL" id="GGFL01012920">
    <property type="protein sequence ID" value="MBW77098.1"/>
    <property type="molecule type" value="Transcribed_RNA"/>
</dbReference>
<name>A0A2M4DIW6_ANODA</name>
<dbReference type="AlphaFoldDB" id="A0A2M4DIW6"/>
<proteinExistence type="predicted"/>
<organism evidence="2">
    <name type="scientific">Anopheles darlingi</name>
    <name type="common">Mosquito</name>
    <dbReference type="NCBI Taxonomy" id="43151"/>
    <lineage>
        <taxon>Eukaryota</taxon>
        <taxon>Metazoa</taxon>
        <taxon>Ecdysozoa</taxon>
        <taxon>Arthropoda</taxon>
        <taxon>Hexapoda</taxon>
        <taxon>Insecta</taxon>
        <taxon>Pterygota</taxon>
        <taxon>Neoptera</taxon>
        <taxon>Endopterygota</taxon>
        <taxon>Diptera</taxon>
        <taxon>Nematocera</taxon>
        <taxon>Culicoidea</taxon>
        <taxon>Culicidae</taxon>
        <taxon>Anophelinae</taxon>
        <taxon>Anopheles</taxon>
    </lineage>
</organism>
<feature type="compositionally biased region" description="Low complexity" evidence="1">
    <location>
        <begin position="1"/>
        <end position="18"/>
    </location>
</feature>